<name>A0A835T1C4_CHLIN</name>
<dbReference type="Gene3D" id="3.10.450.40">
    <property type="match status" value="1"/>
</dbReference>
<evidence type="ECO:0000313" key="2">
    <source>
        <dbReference type="EMBL" id="KAG2435227.1"/>
    </source>
</evidence>
<feature type="compositionally biased region" description="Acidic residues" evidence="1">
    <location>
        <begin position="37"/>
        <end position="61"/>
    </location>
</feature>
<feature type="region of interest" description="Disordered" evidence="1">
    <location>
        <begin position="186"/>
        <end position="239"/>
    </location>
</feature>
<organism evidence="2 3">
    <name type="scientific">Chlamydomonas incerta</name>
    <dbReference type="NCBI Taxonomy" id="51695"/>
    <lineage>
        <taxon>Eukaryota</taxon>
        <taxon>Viridiplantae</taxon>
        <taxon>Chlorophyta</taxon>
        <taxon>core chlorophytes</taxon>
        <taxon>Chlorophyceae</taxon>
        <taxon>CS clade</taxon>
        <taxon>Chlamydomonadales</taxon>
        <taxon>Chlamydomonadaceae</taxon>
        <taxon>Chlamydomonas</taxon>
    </lineage>
</organism>
<accession>A0A835T1C4</accession>
<evidence type="ECO:0000256" key="1">
    <source>
        <dbReference type="SAM" id="MobiDB-lite"/>
    </source>
</evidence>
<dbReference type="InterPro" id="IPR044673">
    <property type="entry name" value="DCL-like"/>
</dbReference>
<gene>
    <name evidence="2" type="ORF">HXX76_007309</name>
</gene>
<protein>
    <submittedName>
        <fullName evidence="2">Uncharacterized protein</fullName>
    </submittedName>
</protein>
<sequence length="239" mass="25270">MSDENPKVEAAEEAPAEQAEPKAEEAPDAGDVKEEQAAAEEEAAGEGGEGEDAEEAEEGGEDAPASADKKRPADSGPMSLGYKLFNSGKEAAAYFKLLQHSTSLDTDMNEYEYRILLDLLQKGHPSADSKIGCGLRSFQVRRFEGARDADARAFFAVRKDGSAEDFSYVKCVSAIFGDLEYVPRPNKQAHFEGGRGGFRGGGRGRGDGGRSPGGRGRGGRGGRFGGRGGGGRGRGRGRY</sequence>
<dbReference type="PANTHER" id="PTHR33415">
    <property type="entry name" value="PROTEIN EMBRYO DEFECTIVE 514"/>
    <property type="match status" value="1"/>
</dbReference>
<dbReference type="AlphaFoldDB" id="A0A835T1C4"/>
<dbReference type="Pfam" id="PF11523">
    <property type="entry name" value="DUF3223"/>
    <property type="match status" value="1"/>
</dbReference>
<feature type="region of interest" description="Disordered" evidence="1">
    <location>
        <begin position="1"/>
        <end position="76"/>
    </location>
</feature>
<comment type="caution">
    <text evidence="2">The sequence shown here is derived from an EMBL/GenBank/DDBJ whole genome shotgun (WGS) entry which is preliminary data.</text>
</comment>
<reference evidence="2" key="1">
    <citation type="journal article" date="2020" name="bioRxiv">
        <title>Comparative genomics of Chlamydomonas.</title>
        <authorList>
            <person name="Craig R.J."/>
            <person name="Hasan A.R."/>
            <person name="Ness R.W."/>
            <person name="Keightley P.D."/>
        </authorList>
    </citation>
    <scope>NUCLEOTIDE SEQUENCE</scope>
    <source>
        <strain evidence="2">SAG 7.73</strain>
    </source>
</reference>
<keyword evidence="3" id="KW-1185">Reference proteome</keyword>
<feature type="compositionally biased region" description="Basic and acidic residues" evidence="1">
    <location>
        <begin position="1"/>
        <end position="10"/>
    </location>
</feature>
<evidence type="ECO:0000313" key="3">
    <source>
        <dbReference type="Proteomes" id="UP000650467"/>
    </source>
</evidence>
<dbReference type="OrthoDB" id="409625at2759"/>
<feature type="compositionally biased region" description="Basic and acidic residues" evidence="1">
    <location>
        <begin position="19"/>
        <end position="36"/>
    </location>
</feature>
<dbReference type="EMBL" id="JAEHOC010000015">
    <property type="protein sequence ID" value="KAG2435227.1"/>
    <property type="molecule type" value="Genomic_DNA"/>
</dbReference>
<feature type="compositionally biased region" description="Gly residues" evidence="1">
    <location>
        <begin position="194"/>
        <end position="232"/>
    </location>
</feature>
<dbReference type="Proteomes" id="UP000650467">
    <property type="component" value="Unassembled WGS sequence"/>
</dbReference>
<dbReference type="PANTHER" id="PTHR33415:SF12">
    <property type="entry name" value="PROTEIN EMBRYO DEFECTIVE 514"/>
    <property type="match status" value="1"/>
</dbReference>
<proteinExistence type="predicted"/>